<comment type="caution">
    <text evidence="1">The sequence shown here is derived from an EMBL/GenBank/DDBJ whole genome shotgun (WGS) entry which is preliminary data.</text>
</comment>
<sequence length="101" mass="10767">MTTYKIELQGEVLKIGFGKAAQNDQIVRDAAARLAEMSNSGELSGGRLIKINGPASVPVACVLVHKVSHLYGAVGVFDPKLGKYVIAITHNTEYNLGDLVD</sequence>
<dbReference type="EMBL" id="SRRZ01000092">
    <property type="protein sequence ID" value="NQE36639.1"/>
    <property type="molecule type" value="Genomic_DNA"/>
</dbReference>
<accession>A0ABX2D1W2</accession>
<dbReference type="Proteomes" id="UP000702425">
    <property type="component" value="Unassembled WGS sequence"/>
</dbReference>
<reference evidence="1 2" key="1">
    <citation type="journal article" date="2020" name="Sci. Rep.">
        <title>A novel cyanobacterial geosmin producer, revising GeoA distribution and dispersion patterns in Bacteria.</title>
        <authorList>
            <person name="Churro C."/>
            <person name="Semedo-Aguiar A.P."/>
            <person name="Silva A.D."/>
            <person name="Pereira-Leal J.B."/>
            <person name="Leite R.B."/>
        </authorList>
    </citation>
    <scope>NUCLEOTIDE SEQUENCE [LARGE SCALE GENOMIC DNA]</scope>
    <source>
        <strain evidence="1 2">IPMA8</strain>
    </source>
</reference>
<dbReference type="InterPro" id="IPR013409">
    <property type="entry name" value="CRISPR-assoc_prot_Crn3/Csx3"/>
</dbReference>
<protein>
    <recommendedName>
        <fullName evidence="3">CRISPR-associated protein Csx3</fullName>
    </recommendedName>
</protein>
<organism evidence="1 2">
    <name type="scientific">Microcoleus asticus IPMA8</name>
    <dbReference type="NCBI Taxonomy" id="2563858"/>
    <lineage>
        <taxon>Bacteria</taxon>
        <taxon>Bacillati</taxon>
        <taxon>Cyanobacteriota</taxon>
        <taxon>Cyanophyceae</taxon>
        <taxon>Oscillatoriophycideae</taxon>
        <taxon>Oscillatoriales</taxon>
        <taxon>Microcoleaceae</taxon>
        <taxon>Microcoleus</taxon>
        <taxon>Microcoleus asticus</taxon>
    </lineage>
</organism>
<proteinExistence type="predicted"/>
<evidence type="ECO:0000313" key="2">
    <source>
        <dbReference type="Proteomes" id="UP000702425"/>
    </source>
</evidence>
<evidence type="ECO:0000313" key="1">
    <source>
        <dbReference type="EMBL" id="NQE36639.1"/>
    </source>
</evidence>
<name>A0ABX2D1W2_9CYAN</name>
<gene>
    <name evidence="1" type="ORF">E5S67_04404</name>
</gene>
<dbReference type="Pfam" id="PF09620">
    <property type="entry name" value="Cas_csx3"/>
    <property type="match status" value="1"/>
</dbReference>
<evidence type="ECO:0008006" key="3">
    <source>
        <dbReference type="Google" id="ProtNLM"/>
    </source>
</evidence>
<keyword evidence="2" id="KW-1185">Reference proteome</keyword>
<dbReference type="RefSeq" id="WP_172190514.1">
    <property type="nucleotide sequence ID" value="NZ_CAWPPK010000310.1"/>
</dbReference>